<dbReference type="Proteomes" id="UP001279734">
    <property type="component" value="Unassembled WGS sequence"/>
</dbReference>
<sequence>MSVGKVDSEVGVPFKWEKRPGISKVTAEENHHKRHQKTDLIAALPSPACGQLEKGTRVAAAAAGSGLLLPLPPCIFQPPLSSYSGSRGFGKPEKDPFLAAYRECTKSTATKRVVLGGGENLGFRIGVRKWLLGLSCKNSHNVRADAHVAVRSRFIN</sequence>
<dbReference type="EMBL" id="BSYO01000013">
    <property type="protein sequence ID" value="GMH13649.1"/>
    <property type="molecule type" value="Genomic_DNA"/>
</dbReference>
<comment type="caution">
    <text evidence="1">The sequence shown here is derived from an EMBL/GenBank/DDBJ whole genome shotgun (WGS) entry which is preliminary data.</text>
</comment>
<organism evidence="1 2">
    <name type="scientific">Nepenthes gracilis</name>
    <name type="common">Slender pitcher plant</name>
    <dbReference type="NCBI Taxonomy" id="150966"/>
    <lineage>
        <taxon>Eukaryota</taxon>
        <taxon>Viridiplantae</taxon>
        <taxon>Streptophyta</taxon>
        <taxon>Embryophyta</taxon>
        <taxon>Tracheophyta</taxon>
        <taxon>Spermatophyta</taxon>
        <taxon>Magnoliopsida</taxon>
        <taxon>eudicotyledons</taxon>
        <taxon>Gunneridae</taxon>
        <taxon>Pentapetalae</taxon>
        <taxon>Caryophyllales</taxon>
        <taxon>Nepenthaceae</taxon>
        <taxon>Nepenthes</taxon>
    </lineage>
</organism>
<reference evidence="1" key="1">
    <citation type="submission" date="2023-05" db="EMBL/GenBank/DDBJ databases">
        <title>Nepenthes gracilis genome sequencing.</title>
        <authorList>
            <person name="Fukushima K."/>
        </authorList>
    </citation>
    <scope>NUCLEOTIDE SEQUENCE</scope>
    <source>
        <strain evidence="1">SING2019-196</strain>
    </source>
</reference>
<proteinExistence type="predicted"/>
<dbReference type="PANTHER" id="PTHR33696:SF3">
    <property type="entry name" value="FLZ-TYPE DOMAIN-CONTAINING PROTEIN"/>
    <property type="match status" value="1"/>
</dbReference>
<accession>A0AAD3XR58</accession>
<evidence type="ECO:0000313" key="2">
    <source>
        <dbReference type="Proteomes" id="UP001279734"/>
    </source>
</evidence>
<keyword evidence="2" id="KW-1185">Reference proteome</keyword>
<dbReference type="PANTHER" id="PTHR33696">
    <property type="entry name" value="T22J18.15-RELATED"/>
    <property type="match status" value="1"/>
</dbReference>
<evidence type="ECO:0000313" key="1">
    <source>
        <dbReference type="EMBL" id="GMH13649.1"/>
    </source>
</evidence>
<gene>
    <name evidence="1" type="ORF">Nepgr_015490</name>
</gene>
<dbReference type="AlphaFoldDB" id="A0AAD3XR58"/>
<protein>
    <submittedName>
        <fullName evidence="1">Uncharacterized protein</fullName>
    </submittedName>
</protein>
<name>A0AAD3XR58_NEPGR</name>